<dbReference type="InterPro" id="IPR005123">
    <property type="entry name" value="Oxoglu/Fe-dep_dioxygenase_dom"/>
</dbReference>
<dbReference type="PROSITE" id="PS51471">
    <property type="entry name" value="FE2OG_OXY"/>
    <property type="match status" value="1"/>
</dbReference>
<dbReference type="GO" id="GO:0046872">
    <property type="term" value="F:metal ion binding"/>
    <property type="evidence" value="ECO:0007669"/>
    <property type="project" value="UniProtKB-KW"/>
</dbReference>
<dbReference type="AlphaFoldDB" id="A0A8E2AW60"/>
<dbReference type="Gene3D" id="2.60.120.620">
    <property type="entry name" value="q2cbj1_9rhob like domain"/>
    <property type="match status" value="1"/>
</dbReference>
<reference evidence="3 4" key="1">
    <citation type="submission" date="2016-07" db="EMBL/GenBank/DDBJ databases">
        <title>Draft genome of the white-rot fungus Obba rivulosa 3A-2.</title>
        <authorList>
            <consortium name="DOE Joint Genome Institute"/>
            <person name="Miettinen O."/>
            <person name="Riley R."/>
            <person name="Acob R."/>
            <person name="Barry K."/>
            <person name="Cullen D."/>
            <person name="De Vries R."/>
            <person name="Hainaut M."/>
            <person name="Hatakka A."/>
            <person name="Henrissat B."/>
            <person name="Hilden K."/>
            <person name="Kuo R."/>
            <person name="Labutti K."/>
            <person name="Lipzen A."/>
            <person name="Makela M.R."/>
            <person name="Sandor L."/>
            <person name="Spatafora J.W."/>
            <person name="Grigoriev I.V."/>
            <person name="Hibbett D.S."/>
        </authorList>
    </citation>
    <scope>NUCLEOTIDE SEQUENCE [LARGE SCALE GENOMIC DNA]</scope>
    <source>
        <strain evidence="3 4">3A-2</strain>
    </source>
</reference>
<comment type="similarity">
    <text evidence="1">Belongs to the iron/ascorbate-dependent oxidoreductase family.</text>
</comment>
<dbReference type="EMBL" id="KV722433">
    <property type="protein sequence ID" value="OCH89177.1"/>
    <property type="molecule type" value="Genomic_DNA"/>
</dbReference>
<dbReference type="PANTHER" id="PTHR33099:SF14">
    <property type="entry name" value="PROLYL 4-HYDROXYLASE ALPHA SUBUNIT FE(2+) 2OG DIOXYGENASE DOMAIN-CONTAINING PROTEIN"/>
    <property type="match status" value="1"/>
</dbReference>
<dbReference type="InterPro" id="IPR044862">
    <property type="entry name" value="Pro_4_hyd_alph_FE2OG_OXY"/>
</dbReference>
<gene>
    <name evidence="3" type="ORF">OBBRIDRAFT_794532</name>
</gene>
<protein>
    <recommendedName>
        <fullName evidence="2">Fe2OG dioxygenase domain-containing protein</fullName>
    </recommendedName>
</protein>
<sequence length="415" mass="45951">MNDSVDEQLKALQAALSSKPPFCSGVLEVLPENLVLYYGKDGNLGRIDFASASEDKLKHLTSVCDPATFGRNDRDVYDETYRKAGKLDAAYFAAKFDPQSSGLLDAIRGDLLEGDRERPIRAELYKLNVYGPGSFFKAHMDTPRGSDMFGSLVLVFPAAHEGGAIELRHEGAEWTFDSATALAASQKPSIGYVAFFSDVEHEVTPIRSGYRVTVTYNLYYAAESDAVLGGGDRPVARDPPANEAAFKAGLRALLEDEAYMPDGGVLGFGLRHQYPCDRQDPTKNDLKQFERRLKGSDAMLLRVCRALGLEASVQVVYKTYAGSALLDRVVDFEDRDDPEEDVVYWLKSTYNGMVLKSEYTDEEYEVSVSWVTPYARNDAMSLPFMTYGNEADVTWAYIHLCLVVKVPAVPRAVNV</sequence>
<evidence type="ECO:0000313" key="4">
    <source>
        <dbReference type="Proteomes" id="UP000250043"/>
    </source>
</evidence>
<accession>A0A8E2AW60</accession>
<dbReference type="Proteomes" id="UP000250043">
    <property type="component" value="Unassembled WGS sequence"/>
</dbReference>
<evidence type="ECO:0000313" key="3">
    <source>
        <dbReference type="EMBL" id="OCH89177.1"/>
    </source>
</evidence>
<keyword evidence="1" id="KW-0408">Iron</keyword>
<dbReference type="Pfam" id="PF13640">
    <property type="entry name" value="2OG-FeII_Oxy_3"/>
    <property type="match status" value="1"/>
</dbReference>
<name>A0A8E2AW60_9APHY</name>
<proteinExistence type="inferred from homology"/>
<keyword evidence="1" id="KW-0479">Metal-binding</keyword>
<feature type="domain" description="Fe2OG dioxygenase" evidence="2">
    <location>
        <begin position="121"/>
        <end position="220"/>
    </location>
</feature>
<dbReference type="OrthoDB" id="27483at2759"/>
<organism evidence="3 4">
    <name type="scientific">Obba rivulosa</name>
    <dbReference type="NCBI Taxonomy" id="1052685"/>
    <lineage>
        <taxon>Eukaryota</taxon>
        <taxon>Fungi</taxon>
        <taxon>Dikarya</taxon>
        <taxon>Basidiomycota</taxon>
        <taxon>Agaricomycotina</taxon>
        <taxon>Agaricomycetes</taxon>
        <taxon>Polyporales</taxon>
        <taxon>Gelatoporiaceae</taxon>
        <taxon>Obba</taxon>
    </lineage>
</organism>
<keyword evidence="1" id="KW-0560">Oxidoreductase</keyword>
<dbReference type="GO" id="GO:0016491">
    <property type="term" value="F:oxidoreductase activity"/>
    <property type="evidence" value="ECO:0007669"/>
    <property type="project" value="UniProtKB-KW"/>
</dbReference>
<keyword evidence="4" id="KW-1185">Reference proteome</keyword>
<evidence type="ECO:0000259" key="2">
    <source>
        <dbReference type="PROSITE" id="PS51471"/>
    </source>
</evidence>
<evidence type="ECO:0000256" key="1">
    <source>
        <dbReference type="RuleBase" id="RU003682"/>
    </source>
</evidence>
<dbReference type="PANTHER" id="PTHR33099">
    <property type="entry name" value="FE2OG DIOXYGENASE DOMAIN-CONTAINING PROTEIN"/>
    <property type="match status" value="1"/>
</dbReference>